<proteinExistence type="predicted"/>
<feature type="transmembrane region" description="Helical" evidence="1">
    <location>
        <begin position="41"/>
        <end position="60"/>
    </location>
</feature>
<comment type="caution">
    <text evidence="2">The sequence shown here is derived from an EMBL/GenBank/DDBJ whole genome shotgun (WGS) entry which is preliminary data.</text>
</comment>
<dbReference type="AlphaFoldDB" id="A0A9W7FI80"/>
<evidence type="ECO:0000256" key="1">
    <source>
        <dbReference type="SAM" id="Phobius"/>
    </source>
</evidence>
<dbReference type="Proteomes" id="UP001165122">
    <property type="component" value="Unassembled WGS sequence"/>
</dbReference>
<organism evidence="2 3">
    <name type="scientific">Triparma laevis f. longispina</name>
    <dbReference type="NCBI Taxonomy" id="1714387"/>
    <lineage>
        <taxon>Eukaryota</taxon>
        <taxon>Sar</taxon>
        <taxon>Stramenopiles</taxon>
        <taxon>Ochrophyta</taxon>
        <taxon>Bolidophyceae</taxon>
        <taxon>Parmales</taxon>
        <taxon>Triparmaceae</taxon>
        <taxon>Triparma</taxon>
    </lineage>
</organism>
<keyword evidence="1" id="KW-0472">Membrane</keyword>
<dbReference type="EMBL" id="BRXW01000179">
    <property type="protein sequence ID" value="GMI12673.1"/>
    <property type="molecule type" value="Genomic_DNA"/>
</dbReference>
<sequence>MVFVSKPKRTDVGYKRFLYFHFFSIAIIGEIAAAFGNFQEGYVITGLFGIFRIFCWCLLFRQGFKLRETVAKLPPQELSEFLCQTVLRYIY</sequence>
<keyword evidence="1" id="KW-0812">Transmembrane</keyword>
<evidence type="ECO:0000313" key="3">
    <source>
        <dbReference type="Proteomes" id="UP001165122"/>
    </source>
</evidence>
<accession>A0A9W7FI80</accession>
<keyword evidence="1" id="KW-1133">Transmembrane helix</keyword>
<keyword evidence="3" id="KW-1185">Reference proteome</keyword>
<protein>
    <submittedName>
        <fullName evidence="2">Uncharacterized protein</fullName>
    </submittedName>
</protein>
<reference evidence="3" key="1">
    <citation type="journal article" date="2023" name="Commun. Biol.">
        <title>Genome analysis of Parmales, the sister group of diatoms, reveals the evolutionary specialization of diatoms from phago-mixotrophs to photoautotrophs.</title>
        <authorList>
            <person name="Ban H."/>
            <person name="Sato S."/>
            <person name="Yoshikawa S."/>
            <person name="Yamada K."/>
            <person name="Nakamura Y."/>
            <person name="Ichinomiya M."/>
            <person name="Sato N."/>
            <person name="Blanc-Mathieu R."/>
            <person name="Endo H."/>
            <person name="Kuwata A."/>
            <person name="Ogata H."/>
        </authorList>
    </citation>
    <scope>NUCLEOTIDE SEQUENCE [LARGE SCALE GENOMIC DNA]</scope>
    <source>
        <strain evidence="3">NIES 3700</strain>
    </source>
</reference>
<evidence type="ECO:0000313" key="2">
    <source>
        <dbReference type="EMBL" id="GMI12673.1"/>
    </source>
</evidence>
<feature type="transmembrane region" description="Helical" evidence="1">
    <location>
        <begin position="17"/>
        <end position="35"/>
    </location>
</feature>
<dbReference type="OrthoDB" id="10586192at2759"/>
<name>A0A9W7FI80_9STRA</name>
<gene>
    <name evidence="2" type="ORF">TrLO_g4171</name>
</gene>